<organism evidence="1 2">
    <name type="scientific">Fulvivirga sedimenti</name>
    <dbReference type="NCBI Taxonomy" id="2879465"/>
    <lineage>
        <taxon>Bacteria</taxon>
        <taxon>Pseudomonadati</taxon>
        <taxon>Bacteroidota</taxon>
        <taxon>Cytophagia</taxon>
        <taxon>Cytophagales</taxon>
        <taxon>Fulvivirgaceae</taxon>
        <taxon>Fulvivirga</taxon>
    </lineage>
</organism>
<evidence type="ECO:0008006" key="3">
    <source>
        <dbReference type="Google" id="ProtNLM"/>
    </source>
</evidence>
<dbReference type="InterPro" id="IPR045748">
    <property type="entry name" value="DcaP"/>
</dbReference>
<protein>
    <recommendedName>
        <fullName evidence="3">Porin</fullName>
    </recommendedName>
</protein>
<accession>A0A9X1HYB7</accession>
<dbReference type="Pfam" id="PF19577">
    <property type="entry name" value="DcaP"/>
    <property type="match status" value="1"/>
</dbReference>
<evidence type="ECO:0000313" key="2">
    <source>
        <dbReference type="Proteomes" id="UP001139409"/>
    </source>
</evidence>
<feature type="non-terminal residue" evidence="1">
    <location>
        <position position="1"/>
    </location>
</feature>
<gene>
    <name evidence="1" type="ORF">LDX50_30675</name>
</gene>
<dbReference type="EMBL" id="JAIXNE010000014">
    <property type="protein sequence ID" value="MCA6079268.1"/>
    <property type="molecule type" value="Genomic_DNA"/>
</dbReference>
<evidence type="ECO:0000313" key="1">
    <source>
        <dbReference type="EMBL" id="MCA6079268.1"/>
    </source>
</evidence>
<dbReference type="Proteomes" id="UP001139409">
    <property type="component" value="Unassembled WGS sequence"/>
</dbReference>
<dbReference type="AlphaFoldDB" id="A0A9X1HYB7"/>
<keyword evidence="2" id="KW-1185">Reference proteome</keyword>
<name>A0A9X1HYB7_9BACT</name>
<dbReference type="RefSeq" id="WP_225700127.1">
    <property type="nucleotide sequence ID" value="NZ_JAIXNE010000014.1"/>
</dbReference>
<reference evidence="1" key="1">
    <citation type="submission" date="2021-09" db="EMBL/GenBank/DDBJ databases">
        <title>Fulvivirga sp. isolated from coastal sediment.</title>
        <authorList>
            <person name="Yu H."/>
        </authorList>
    </citation>
    <scope>NUCLEOTIDE SEQUENCE</scope>
    <source>
        <strain evidence="1">1062</strain>
    </source>
</reference>
<dbReference type="SUPFAM" id="SSF56935">
    <property type="entry name" value="Porins"/>
    <property type="match status" value="1"/>
</dbReference>
<comment type="caution">
    <text evidence="1">The sequence shown here is derived from an EMBL/GenBank/DDBJ whole genome shotgun (WGS) entry which is preliminary data.</text>
</comment>
<sequence length="356" mass="39639">KARMAIGGYVKLDYIQDFDGGYDRFQYEIQNAPVAGDGRPAQSGYMNMHARESRFNFDIRSINEAGRPYQIFIELDFYNLDRGAFNQAPRLRHAYGVMGRLLVGRTWGTQSDLFAVPATIDFAAGDALTGTRRAQVRWEDKLGSKFMYALALEMLEYPGIDARDTIGQASQQLPLLTGRITKKTAAGGRLFLGASVFQLRWDGLGAMPNSRALGWGFSFSGREYFGAKKHWFRWMASYGQGWGSQIVATIGTQASAIVTPEGTLETMPAWNFGGGLALRLSNTLVANLNSNYYAIDPSEYKEGYDMKSGISGHVNLIWSPLKNLNVGAEFLAVQRTNVNETQGTGRRLQFMVKYLF</sequence>
<proteinExistence type="predicted"/>